<feature type="compositionally biased region" description="Low complexity" evidence="1">
    <location>
        <begin position="141"/>
        <end position="152"/>
    </location>
</feature>
<feature type="compositionally biased region" description="Polar residues" evidence="1">
    <location>
        <begin position="154"/>
        <end position="164"/>
    </location>
</feature>
<dbReference type="VEuPathDB" id="FungiDB:ASPZODRAFT_1452745"/>
<protein>
    <submittedName>
        <fullName evidence="2">Uncharacterized protein</fullName>
    </submittedName>
</protein>
<evidence type="ECO:0000313" key="3">
    <source>
        <dbReference type="Proteomes" id="UP000184188"/>
    </source>
</evidence>
<dbReference type="RefSeq" id="XP_022583829.1">
    <property type="nucleotide sequence ID" value="XM_022725089.1"/>
</dbReference>
<gene>
    <name evidence="2" type="ORF">ASPZODRAFT_1452745</name>
</gene>
<feature type="region of interest" description="Disordered" evidence="1">
    <location>
        <begin position="24"/>
        <end position="46"/>
    </location>
</feature>
<dbReference type="EMBL" id="KV878338">
    <property type="protein sequence ID" value="OJJ49319.1"/>
    <property type="molecule type" value="Genomic_DNA"/>
</dbReference>
<reference evidence="3" key="1">
    <citation type="journal article" date="2017" name="Genome Biol.">
        <title>Comparative genomics reveals high biological diversity and specific adaptations in the industrially and medically important fungal genus Aspergillus.</title>
        <authorList>
            <person name="de Vries R.P."/>
            <person name="Riley R."/>
            <person name="Wiebenga A."/>
            <person name="Aguilar-Osorio G."/>
            <person name="Amillis S."/>
            <person name="Uchima C.A."/>
            <person name="Anderluh G."/>
            <person name="Asadollahi M."/>
            <person name="Askin M."/>
            <person name="Barry K."/>
            <person name="Battaglia E."/>
            <person name="Bayram O."/>
            <person name="Benocci T."/>
            <person name="Braus-Stromeyer S.A."/>
            <person name="Caldana C."/>
            <person name="Canovas D."/>
            <person name="Cerqueira G.C."/>
            <person name="Chen F."/>
            <person name="Chen W."/>
            <person name="Choi C."/>
            <person name="Clum A."/>
            <person name="Dos Santos R.A."/>
            <person name="Damasio A.R."/>
            <person name="Diallinas G."/>
            <person name="Emri T."/>
            <person name="Fekete E."/>
            <person name="Flipphi M."/>
            <person name="Freyberg S."/>
            <person name="Gallo A."/>
            <person name="Gournas C."/>
            <person name="Habgood R."/>
            <person name="Hainaut M."/>
            <person name="Harispe M.L."/>
            <person name="Henrissat B."/>
            <person name="Hilden K.S."/>
            <person name="Hope R."/>
            <person name="Hossain A."/>
            <person name="Karabika E."/>
            <person name="Karaffa L."/>
            <person name="Karanyi Z."/>
            <person name="Krasevec N."/>
            <person name="Kuo A."/>
            <person name="Kusch H."/>
            <person name="LaButti K."/>
            <person name="Lagendijk E.L."/>
            <person name="Lapidus A."/>
            <person name="Levasseur A."/>
            <person name="Lindquist E."/>
            <person name="Lipzen A."/>
            <person name="Logrieco A.F."/>
            <person name="MacCabe A."/>
            <person name="Maekelae M.R."/>
            <person name="Malavazi I."/>
            <person name="Melin P."/>
            <person name="Meyer V."/>
            <person name="Mielnichuk N."/>
            <person name="Miskei M."/>
            <person name="Molnar A.P."/>
            <person name="Mule G."/>
            <person name="Ngan C.Y."/>
            <person name="Orejas M."/>
            <person name="Orosz E."/>
            <person name="Ouedraogo J.P."/>
            <person name="Overkamp K.M."/>
            <person name="Park H.-S."/>
            <person name="Perrone G."/>
            <person name="Piumi F."/>
            <person name="Punt P.J."/>
            <person name="Ram A.F."/>
            <person name="Ramon A."/>
            <person name="Rauscher S."/>
            <person name="Record E."/>
            <person name="Riano-Pachon D.M."/>
            <person name="Robert V."/>
            <person name="Roehrig J."/>
            <person name="Ruller R."/>
            <person name="Salamov A."/>
            <person name="Salih N.S."/>
            <person name="Samson R.A."/>
            <person name="Sandor E."/>
            <person name="Sanguinetti M."/>
            <person name="Schuetze T."/>
            <person name="Sepcic K."/>
            <person name="Shelest E."/>
            <person name="Sherlock G."/>
            <person name="Sophianopoulou V."/>
            <person name="Squina F.M."/>
            <person name="Sun H."/>
            <person name="Susca A."/>
            <person name="Todd R.B."/>
            <person name="Tsang A."/>
            <person name="Unkles S.E."/>
            <person name="van de Wiele N."/>
            <person name="van Rossen-Uffink D."/>
            <person name="Oliveira J.V."/>
            <person name="Vesth T.C."/>
            <person name="Visser J."/>
            <person name="Yu J.-H."/>
            <person name="Zhou M."/>
            <person name="Andersen M.R."/>
            <person name="Archer D.B."/>
            <person name="Baker S.E."/>
            <person name="Benoit I."/>
            <person name="Brakhage A.A."/>
            <person name="Braus G.H."/>
            <person name="Fischer R."/>
            <person name="Frisvad J.C."/>
            <person name="Goldman G.H."/>
            <person name="Houbraken J."/>
            <person name="Oakley B."/>
            <person name="Pocsi I."/>
            <person name="Scazzocchio C."/>
            <person name="Seiboth B."/>
            <person name="vanKuyk P.A."/>
            <person name="Wortman J."/>
            <person name="Dyer P.S."/>
            <person name="Grigoriev I.V."/>
        </authorList>
    </citation>
    <scope>NUCLEOTIDE SEQUENCE [LARGE SCALE GENOMIC DNA]</scope>
    <source>
        <strain evidence="3">CBS 506.65</strain>
    </source>
</reference>
<dbReference type="GeneID" id="34611554"/>
<feature type="region of interest" description="Disordered" evidence="1">
    <location>
        <begin position="121"/>
        <end position="177"/>
    </location>
</feature>
<organism evidence="2 3">
    <name type="scientific">Penicilliopsis zonata CBS 506.65</name>
    <dbReference type="NCBI Taxonomy" id="1073090"/>
    <lineage>
        <taxon>Eukaryota</taxon>
        <taxon>Fungi</taxon>
        <taxon>Dikarya</taxon>
        <taxon>Ascomycota</taxon>
        <taxon>Pezizomycotina</taxon>
        <taxon>Eurotiomycetes</taxon>
        <taxon>Eurotiomycetidae</taxon>
        <taxon>Eurotiales</taxon>
        <taxon>Aspergillaceae</taxon>
        <taxon>Penicilliopsis</taxon>
    </lineage>
</organism>
<keyword evidence="3" id="KW-1185">Reference proteome</keyword>
<dbReference type="Proteomes" id="UP000184188">
    <property type="component" value="Unassembled WGS sequence"/>
</dbReference>
<sequence length="177" mass="19422">MKIENTSSYNDFCQITFSGLPSRDTALTPARSKRLRSSRSRTPASRSAPSSWILSAIASESWPVVFRARSPFPSLSPPALSFAPSLSLSHTLSLPNSFTPPPHRGNTSCCENLIPSIQIPGVLPPQDPMLKRRRDRRRIRASTPLSLLSAAARGSTTASVQQQHPPVPYLPRSRLPR</sequence>
<feature type="compositionally biased region" description="Basic residues" evidence="1">
    <location>
        <begin position="131"/>
        <end position="140"/>
    </location>
</feature>
<dbReference type="AlphaFoldDB" id="A0A1L9SPZ4"/>
<evidence type="ECO:0000313" key="2">
    <source>
        <dbReference type="EMBL" id="OJJ49319.1"/>
    </source>
</evidence>
<proteinExistence type="predicted"/>
<evidence type="ECO:0000256" key="1">
    <source>
        <dbReference type="SAM" id="MobiDB-lite"/>
    </source>
</evidence>
<accession>A0A1L9SPZ4</accession>
<name>A0A1L9SPZ4_9EURO</name>